<dbReference type="EMBL" id="CAJOBD010020555">
    <property type="protein sequence ID" value="CAF4241426.1"/>
    <property type="molecule type" value="Genomic_DNA"/>
</dbReference>
<name>A0A820E5Q1_9BILA</name>
<evidence type="ECO:0000313" key="1">
    <source>
        <dbReference type="EMBL" id="CAF4241426.1"/>
    </source>
</evidence>
<accession>A0A820E5Q1</accession>
<gene>
    <name evidence="1" type="ORF">JBS370_LOCUS38327</name>
</gene>
<sequence>MHPSSTSNDEIQKLFQSKKYNEKLLAKLYWDYRDSYNLTSRVSAQMEKEIRCTSSTKSYEPIWESCYSHSTNYSPLRLVDHLYSSGDVNLKDSEELGCFPLSRWLKDEYQLKNIWIGLFKFAKQLKTVESDHKKDDIEQFEMLLDFLHYISGKCSSQPFYLQMLKSILKSPTVTLRSVSYPAFTRYANIEEMSFQSHRINLGNLGHNKRSIALQELQDCFVKKCTYKNKNLPLEHLTESWKKFNLTEEYEKEFPSVEEINQFLDVFRQESIEIWDELVKSITITNELLFKIGLMLRILPTTLISVVQQKWLND</sequence>
<organism evidence="1 2">
    <name type="scientific">Rotaria sordida</name>
    <dbReference type="NCBI Taxonomy" id="392033"/>
    <lineage>
        <taxon>Eukaryota</taxon>
        <taxon>Metazoa</taxon>
        <taxon>Spiralia</taxon>
        <taxon>Gnathifera</taxon>
        <taxon>Rotifera</taxon>
        <taxon>Eurotatoria</taxon>
        <taxon>Bdelloidea</taxon>
        <taxon>Philodinida</taxon>
        <taxon>Philodinidae</taxon>
        <taxon>Rotaria</taxon>
    </lineage>
</organism>
<protein>
    <submittedName>
        <fullName evidence="1">Uncharacterized protein</fullName>
    </submittedName>
</protein>
<dbReference type="Proteomes" id="UP000663836">
    <property type="component" value="Unassembled WGS sequence"/>
</dbReference>
<dbReference type="AlphaFoldDB" id="A0A820E5Q1"/>
<feature type="non-terminal residue" evidence="1">
    <location>
        <position position="313"/>
    </location>
</feature>
<comment type="caution">
    <text evidence="1">The sequence shown here is derived from an EMBL/GenBank/DDBJ whole genome shotgun (WGS) entry which is preliminary data.</text>
</comment>
<proteinExistence type="predicted"/>
<reference evidence="1" key="1">
    <citation type="submission" date="2021-02" db="EMBL/GenBank/DDBJ databases">
        <authorList>
            <person name="Nowell W R."/>
        </authorList>
    </citation>
    <scope>NUCLEOTIDE SEQUENCE</scope>
</reference>
<evidence type="ECO:0000313" key="2">
    <source>
        <dbReference type="Proteomes" id="UP000663836"/>
    </source>
</evidence>